<feature type="compositionally biased region" description="Basic residues" evidence="1">
    <location>
        <begin position="40"/>
        <end position="53"/>
    </location>
</feature>
<keyword evidence="4" id="KW-1185">Reference proteome</keyword>
<evidence type="ECO:0000313" key="4">
    <source>
        <dbReference type="Proteomes" id="UP000023152"/>
    </source>
</evidence>
<keyword evidence="2" id="KW-0812">Transmembrane</keyword>
<accession>X6NMB5</accession>
<reference evidence="3 4" key="1">
    <citation type="journal article" date="2013" name="Curr. Biol.">
        <title>The Genome of the Foraminiferan Reticulomyxa filosa.</title>
        <authorList>
            <person name="Glockner G."/>
            <person name="Hulsmann N."/>
            <person name="Schleicher M."/>
            <person name="Noegel A.A."/>
            <person name="Eichinger L."/>
            <person name="Gallinger C."/>
            <person name="Pawlowski J."/>
            <person name="Sierra R."/>
            <person name="Euteneuer U."/>
            <person name="Pillet L."/>
            <person name="Moustafa A."/>
            <person name="Platzer M."/>
            <person name="Groth M."/>
            <person name="Szafranski K."/>
            <person name="Schliwa M."/>
        </authorList>
    </citation>
    <scope>NUCLEOTIDE SEQUENCE [LARGE SCALE GENOMIC DNA]</scope>
</reference>
<keyword evidence="2" id="KW-1133">Transmembrane helix</keyword>
<sequence length="198" mass="22453">MIKRPKLTPTPTFYNHNNSLDDVDGLTLTVPTKEEEDKQRKTKKKIHTKKKNSTRSNVEKAPDRYITSGNLSLGNENATRLILHHETIRLNIGNVGTPVQKKRLNDVPLPSEDIHIATLNNNTASTSRSSSSQVGYLQPFFSKKKNIKKKLETLCFGMSIFVLFFLFDISLFLVLFILRLMFMDTQNTNAGAGTGRWI</sequence>
<feature type="transmembrane region" description="Helical" evidence="2">
    <location>
        <begin position="153"/>
        <end position="178"/>
    </location>
</feature>
<dbReference type="Proteomes" id="UP000023152">
    <property type="component" value="Unassembled WGS sequence"/>
</dbReference>
<evidence type="ECO:0000256" key="2">
    <source>
        <dbReference type="SAM" id="Phobius"/>
    </source>
</evidence>
<dbReference type="AlphaFoldDB" id="X6NMB5"/>
<proteinExistence type="predicted"/>
<evidence type="ECO:0000256" key="1">
    <source>
        <dbReference type="SAM" id="MobiDB-lite"/>
    </source>
</evidence>
<feature type="region of interest" description="Disordered" evidence="1">
    <location>
        <begin position="31"/>
        <end position="59"/>
    </location>
</feature>
<feature type="region of interest" description="Disordered" evidence="1">
    <location>
        <begin position="1"/>
        <end position="20"/>
    </location>
</feature>
<keyword evidence="2" id="KW-0472">Membrane</keyword>
<name>X6NMB5_RETFI</name>
<organism evidence="3 4">
    <name type="scientific">Reticulomyxa filosa</name>
    <dbReference type="NCBI Taxonomy" id="46433"/>
    <lineage>
        <taxon>Eukaryota</taxon>
        <taxon>Sar</taxon>
        <taxon>Rhizaria</taxon>
        <taxon>Retaria</taxon>
        <taxon>Foraminifera</taxon>
        <taxon>Monothalamids</taxon>
        <taxon>Reticulomyxidae</taxon>
        <taxon>Reticulomyxa</taxon>
    </lineage>
</organism>
<comment type="caution">
    <text evidence="3">The sequence shown here is derived from an EMBL/GenBank/DDBJ whole genome shotgun (WGS) entry which is preliminary data.</text>
</comment>
<protein>
    <submittedName>
        <fullName evidence="3">Uncharacterized protein</fullName>
    </submittedName>
</protein>
<dbReference type="EMBL" id="ASPP01007478">
    <property type="protein sequence ID" value="ETO27073.1"/>
    <property type="molecule type" value="Genomic_DNA"/>
</dbReference>
<feature type="compositionally biased region" description="Polar residues" evidence="1">
    <location>
        <begin position="9"/>
        <end position="20"/>
    </location>
</feature>
<gene>
    <name evidence="3" type="ORF">RFI_10060</name>
</gene>
<evidence type="ECO:0000313" key="3">
    <source>
        <dbReference type="EMBL" id="ETO27073.1"/>
    </source>
</evidence>